<evidence type="ECO:0000313" key="3">
    <source>
        <dbReference type="EMBL" id="KAL3280931.1"/>
    </source>
</evidence>
<feature type="compositionally biased region" description="Basic and acidic residues" evidence="2">
    <location>
        <begin position="618"/>
        <end position="630"/>
    </location>
</feature>
<feature type="region of interest" description="Disordered" evidence="2">
    <location>
        <begin position="204"/>
        <end position="265"/>
    </location>
</feature>
<organism evidence="3 4">
    <name type="scientific">Cryptolaemus montrouzieri</name>
    <dbReference type="NCBI Taxonomy" id="559131"/>
    <lineage>
        <taxon>Eukaryota</taxon>
        <taxon>Metazoa</taxon>
        <taxon>Ecdysozoa</taxon>
        <taxon>Arthropoda</taxon>
        <taxon>Hexapoda</taxon>
        <taxon>Insecta</taxon>
        <taxon>Pterygota</taxon>
        <taxon>Neoptera</taxon>
        <taxon>Endopterygota</taxon>
        <taxon>Coleoptera</taxon>
        <taxon>Polyphaga</taxon>
        <taxon>Cucujiformia</taxon>
        <taxon>Coccinelloidea</taxon>
        <taxon>Coccinellidae</taxon>
        <taxon>Scymninae</taxon>
        <taxon>Scymnini</taxon>
        <taxon>Cryptolaemus</taxon>
    </lineage>
</organism>
<feature type="compositionally biased region" description="Polar residues" evidence="2">
    <location>
        <begin position="477"/>
        <end position="489"/>
    </location>
</feature>
<evidence type="ECO:0000256" key="2">
    <source>
        <dbReference type="SAM" id="MobiDB-lite"/>
    </source>
</evidence>
<keyword evidence="1" id="KW-0175">Coiled coil</keyword>
<dbReference type="Proteomes" id="UP001516400">
    <property type="component" value="Unassembled WGS sequence"/>
</dbReference>
<feature type="compositionally biased region" description="Polar residues" evidence="2">
    <location>
        <begin position="74"/>
        <end position="91"/>
    </location>
</feature>
<protein>
    <recommendedName>
        <fullName evidence="5">WH2 domain-containing protein</fullName>
    </recommendedName>
</protein>
<evidence type="ECO:0000313" key="4">
    <source>
        <dbReference type="Proteomes" id="UP001516400"/>
    </source>
</evidence>
<comment type="caution">
    <text evidence="3">The sequence shown here is derived from an EMBL/GenBank/DDBJ whole genome shotgun (WGS) entry which is preliminary data.</text>
</comment>
<feature type="compositionally biased region" description="Basic and acidic residues" evidence="2">
    <location>
        <begin position="56"/>
        <end position="73"/>
    </location>
</feature>
<sequence>MRISSAMSDNSAASDIGIKNENNLTICHSRHSSDSSGYHETSILSDQCNTSLPRRNKSDEKEMRGKSLNRHSDSTGNLTKMMVQSRSTSSLAFPGRKKKAAPPPPRPTSSIVSLEKPSPVVASQTLVSASPSRTESVTSGTHQSTQIKPQSDNLEISSELPTVNGNFEKSAGIENANRKATENEYSSIQISSRASEMNRYNIEYENSPQDSGNSSDISEKSKLDEEIPDIQPNESEEWQLPSPPKAFKDSTPSGQNEQTEMTVTDTVITPELLEKLKNIEQEQDIQKEETNVHSDNSSTISEDRLVLSKLSLENLEKRKSLVYNRELATSLKLSYETNTQQAATPSNRYQSDLNLSKSLTQFEKTLEDIRNSNQREEENSRKIKAAATQSTLPNFKITTYNEPKQKIQVFEDDTIRSNTGKSVTLDRAQSLQKNNFGRSMENISAKNPSEDIFRKPREAGRRMFRPKSDNFRRPINRSGSFSTEQNDWSPSKPVARSKSQVAIKRNETGVNLSHPDNLYKSNSLFDVSGLQSLEVMRKIQNKLNTPTTSMETLTKLESEKTEEPRPQQETQSRKFHYSGPPSVNMATWSERPKVSVNVKEDIDYRMGPRTNKVTIQDSQKEEVELRRPTDSKSYNYPDKTENQNVTIKVNGSEPISTQRNGNVLIKIGEQNNRYQEFNSDTLYRQPFNNLSRNSPRPHSVAFPSDFDMSRVPVVRSVELKKTFKPATSVTHLNQTNGNYFSNGFSQNPKYSTIENLTNNKYVNENISKPVFRAKSFLQSAPVVKGFRNFENNTVKDNNVINKTNRHSWQPNSSMTLPATPKQETYTTNQNVPFSKFNLRKTDSKKIMENENNGNEKGKFQFSKRNEYVPQLVDDDKLEETPAPPQPPKMPNIVQKKISNRQYVPVLDPRDELLKSIRDFGGKKGLRGRKA</sequence>
<dbReference type="EMBL" id="JABFTP020000144">
    <property type="protein sequence ID" value="KAL3280931.1"/>
    <property type="molecule type" value="Genomic_DNA"/>
</dbReference>
<keyword evidence="4" id="KW-1185">Reference proteome</keyword>
<name>A0ABD2NRD1_9CUCU</name>
<feature type="region of interest" description="Disordered" evidence="2">
    <location>
        <begin position="465"/>
        <end position="500"/>
    </location>
</feature>
<feature type="compositionally biased region" description="Polar residues" evidence="2">
    <location>
        <begin position="121"/>
        <end position="167"/>
    </location>
</feature>
<accession>A0ABD2NRD1</accession>
<reference evidence="3 4" key="1">
    <citation type="journal article" date="2021" name="BMC Biol.">
        <title>Horizontally acquired antibacterial genes associated with adaptive radiation of ladybird beetles.</title>
        <authorList>
            <person name="Li H.S."/>
            <person name="Tang X.F."/>
            <person name="Huang Y.H."/>
            <person name="Xu Z.Y."/>
            <person name="Chen M.L."/>
            <person name="Du X.Y."/>
            <person name="Qiu B.Y."/>
            <person name="Chen P.T."/>
            <person name="Zhang W."/>
            <person name="Slipinski A."/>
            <person name="Escalona H.E."/>
            <person name="Waterhouse R.M."/>
            <person name="Zwick A."/>
            <person name="Pang H."/>
        </authorList>
    </citation>
    <scope>NUCLEOTIDE SEQUENCE [LARGE SCALE GENOMIC DNA]</scope>
    <source>
        <strain evidence="3">SYSU2018</strain>
    </source>
</reference>
<feature type="compositionally biased region" description="Polar residues" evidence="2">
    <location>
        <begin position="34"/>
        <end position="53"/>
    </location>
</feature>
<feature type="region of interest" description="Disordered" evidence="2">
    <location>
        <begin position="545"/>
        <end position="585"/>
    </location>
</feature>
<evidence type="ECO:0008006" key="5">
    <source>
        <dbReference type="Google" id="ProtNLM"/>
    </source>
</evidence>
<proteinExistence type="predicted"/>
<feature type="compositionally biased region" description="Basic and acidic residues" evidence="2">
    <location>
        <begin position="554"/>
        <end position="566"/>
    </location>
</feature>
<dbReference type="AlphaFoldDB" id="A0ABD2NRD1"/>
<feature type="compositionally biased region" description="Polar residues" evidence="2">
    <location>
        <begin position="204"/>
        <end position="216"/>
    </location>
</feature>
<gene>
    <name evidence="3" type="ORF">HHI36_004158</name>
</gene>
<feature type="region of interest" description="Disordered" evidence="2">
    <location>
        <begin position="610"/>
        <end position="639"/>
    </location>
</feature>
<evidence type="ECO:0000256" key="1">
    <source>
        <dbReference type="SAM" id="Coils"/>
    </source>
</evidence>
<feature type="region of interest" description="Disordered" evidence="2">
    <location>
        <begin position="30"/>
        <end position="169"/>
    </location>
</feature>
<feature type="compositionally biased region" description="Polar residues" evidence="2">
    <location>
        <begin position="250"/>
        <end position="265"/>
    </location>
</feature>
<feature type="coiled-coil region" evidence="1">
    <location>
        <begin position="359"/>
        <end position="386"/>
    </location>
</feature>